<evidence type="ECO:0000256" key="1">
    <source>
        <dbReference type="SAM" id="SignalP"/>
    </source>
</evidence>
<dbReference type="SUPFAM" id="SSF49299">
    <property type="entry name" value="PKD domain"/>
    <property type="match status" value="1"/>
</dbReference>
<accession>A0A1I4JSJ1</accession>
<dbReference type="Gene3D" id="2.60.40.10">
    <property type="entry name" value="Immunoglobulins"/>
    <property type="match status" value="1"/>
</dbReference>
<evidence type="ECO:0008006" key="4">
    <source>
        <dbReference type="Google" id="ProtNLM"/>
    </source>
</evidence>
<dbReference type="STRING" id="758825.SAMN02982985_01196"/>
<reference evidence="2 3" key="1">
    <citation type="submission" date="2016-10" db="EMBL/GenBank/DDBJ databases">
        <authorList>
            <person name="de Groot N.N."/>
        </authorList>
    </citation>
    <scope>NUCLEOTIDE SEQUENCE [LARGE SCALE GENOMIC DNA]</scope>
    <source>
        <strain evidence="2 3">ATCC 43154</strain>
    </source>
</reference>
<evidence type="ECO:0000313" key="2">
    <source>
        <dbReference type="EMBL" id="SFL69539.1"/>
    </source>
</evidence>
<gene>
    <name evidence="2" type="ORF">SAMN02982985_01196</name>
</gene>
<sequence length="224" mass="23109">MTSPAAWLALPAIALALAACGGGEYQPPVNAAPVAKVGPAQTLDAGSKVTLDGSGTDPESDLINYVWTLVKPAGSNATLLNPKVTNPVFIVDVAGSYTATLVVDDGKLYSAPQTINLTVVVPAVSFAKLWDGDQCSSRRRVVVIDQRLVYTESHSNSCSDSDSYGLYDSTLAVRLCTAGGVSGALSCTNNTALEMMKTILANPAKADLGLGGGHTVQQTYAVGF</sequence>
<organism evidence="2 3">
    <name type="scientific">Rugamonas rubra</name>
    <dbReference type="NCBI Taxonomy" id="758825"/>
    <lineage>
        <taxon>Bacteria</taxon>
        <taxon>Pseudomonadati</taxon>
        <taxon>Pseudomonadota</taxon>
        <taxon>Betaproteobacteria</taxon>
        <taxon>Burkholderiales</taxon>
        <taxon>Oxalobacteraceae</taxon>
        <taxon>Telluria group</taxon>
        <taxon>Rugamonas</taxon>
    </lineage>
</organism>
<name>A0A1I4JSJ1_9BURK</name>
<protein>
    <recommendedName>
        <fullName evidence="4">PKD/Chitinase domain-containing protein</fullName>
    </recommendedName>
</protein>
<dbReference type="AlphaFoldDB" id="A0A1I4JSJ1"/>
<feature type="chain" id="PRO_5011561241" description="PKD/Chitinase domain-containing protein" evidence="1">
    <location>
        <begin position="19"/>
        <end position="224"/>
    </location>
</feature>
<feature type="signal peptide" evidence="1">
    <location>
        <begin position="1"/>
        <end position="18"/>
    </location>
</feature>
<dbReference type="Pfam" id="PF22352">
    <property type="entry name" value="K319L-like_PKD"/>
    <property type="match status" value="1"/>
</dbReference>
<proteinExistence type="predicted"/>
<keyword evidence="3" id="KW-1185">Reference proteome</keyword>
<dbReference type="RefSeq" id="WP_174900431.1">
    <property type="nucleotide sequence ID" value="NZ_FOTW01000006.1"/>
</dbReference>
<evidence type="ECO:0000313" key="3">
    <source>
        <dbReference type="Proteomes" id="UP000199470"/>
    </source>
</evidence>
<dbReference type="InterPro" id="IPR035986">
    <property type="entry name" value="PKD_dom_sf"/>
</dbReference>
<keyword evidence="1" id="KW-0732">Signal</keyword>
<dbReference type="InterPro" id="IPR013783">
    <property type="entry name" value="Ig-like_fold"/>
</dbReference>
<dbReference type="EMBL" id="FOTW01000006">
    <property type="protein sequence ID" value="SFL69539.1"/>
    <property type="molecule type" value="Genomic_DNA"/>
</dbReference>
<dbReference type="Proteomes" id="UP000199470">
    <property type="component" value="Unassembled WGS sequence"/>
</dbReference>